<feature type="region of interest" description="Disordered" evidence="2">
    <location>
        <begin position="841"/>
        <end position="870"/>
    </location>
</feature>
<dbReference type="InterPro" id="IPR008827">
    <property type="entry name" value="SYCP1"/>
</dbReference>
<feature type="coiled-coil region" evidence="1">
    <location>
        <begin position="311"/>
        <end position="503"/>
    </location>
</feature>
<reference evidence="3" key="1">
    <citation type="submission" date="2015-07" db="EMBL/GenBank/DDBJ databases">
        <title>MeaNS - Measles Nucleotide Surveillance Program.</title>
        <authorList>
            <person name="Tran T."/>
            <person name="Druce J."/>
        </authorList>
    </citation>
    <scope>NUCLEOTIDE SEQUENCE</scope>
    <source>
        <strain evidence="3">UCB-OBI-ISO-001</strain>
        <tissue evidence="3">Gonad</tissue>
    </source>
</reference>
<name>A0A0L8I625_OCTBM</name>
<organism evidence="3">
    <name type="scientific">Octopus bimaculoides</name>
    <name type="common">California two-spotted octopus</name>
    <dbReference type="NCBI Taxonomy" id="37653"/>
    <lineage>
        <taxon>Eukaryota</taxon>
        <taxon>Metazoa</taxon>
        <taxon>Spiralia</taxon>
        <taxon>Lophotrochozoa</taxon>
        <taxon>Mollusca</taxon>
        <taxon>Cephalopoda</taxon>
        <taxon>Coleoidea</taxon>
        <taxon>Octopodiformes</taxon>
        <taxon>Octopoda</taxon>
        <taxon>Incirrata</taxon>
        <taxon>Octopodidae</taxon>
        <taxon>Octopus</taxon>
    </lineage>
</organism>
<dbReference type="OMA" id="KHKDQYD"/>
<dbReference type="GO" id="GO:0000711">
    <property type="term" value="P:meiotic DNA repair synthesis"/>
    <property type="evidence" value="ECO:0007669"/>
    <property type="project" value="TreeGrafter"/>
</dbReference>
<dbReference type="EMBL" id="KQ416482">
    <property type="protein sequence ID" value="KOF96814.1"/>
    <property type="molecule type" value="Genomic_DNA"/>
</dbReference>
<dbReference type="PANTHER" id="PTHR46918:SF1">
    <property type="entry name" value="SYNAPTONEMAL COMPLEX PROTEIN 1"/>
    <property type="match status" value="1"/>
</dbReference>
<feature type="coiled-coil region" evidence="1">
    <location>
        <begin position="201"/>
        <end position="285"/>
    </location>
</feature>
<evidence type="ECO:0008006" key="4">
    <source>
        <dbReference type="Google" id="ProtNLM"/>
    </source>
</evidence>
<dbReference type="GO" id="GO:0003690">
    <property type="term" value="F:double-stranded DNA binding"/>
    <property type="evidence" value="ECO:0007669"/>
    <property type="project" value="TreeGrafter"/>
</dbReference>
<dbReference type="STRING" id="37653.A0A0L8I625"/>
<feature type="coiled-coil region" evidence="1">
    <location>
        <begin position="529"/>
        <end position="688"/>
    </location>
</feature>
<dbReference type="KEGG" id="obi:106883952"/>
<feature type="compositionally biased region" description="Basic residues" evidence="2">
    <location>
        <begin position="855"/>
        <end position="864"/>
    </location>
</feature>
<dbReference type="OrthoDB" id="10064612at2759"/>
<dbReference type="Pfam" id="PF05483">
    <property type="entry name" value="SCP-1"/>
    <property type="match status" value="1"/>
</dbReference>
<dbReference type="GO" id="GO:0001673">
    <property type="term" value="C:male germ cell nucleus"/>
    <property type="evidence" value="ECO:0007669"/>
    <property type="project" value="TreeGrafter"/>
</dbReference>
<accession>A0A0L8I625</accession>
<dbReference type="AlphaFoldDB" id="A0A0L8I625"/>
<protein>
    <recommendedName>
        <fullName evidence="4">Synaptonemal complex protein 1</fullName>
    </recommendedName>
</protein>
<keyword evidence="1" id="KW-0175">Coiled coil</keyword>
<gene>
    <name evidence="3" type="ORF">OCBIM_22033471mg</name>
</gene>
<dbReference type="GO" id="GO:0051878">
    <property type="term" value="P:lateral element assembly"/>
    <property type="evidence" value="ECO:0007669"/>
    <property type="project" value="TreeGrafter"/>
</dbReference>
<dbReference type="GO" id="GO:0051026">
    <property type="term" value="P:chiasma assembly"/>
    <property type="evidence" value="ECO:0007669"/>
    <property type="project" value="TreeGrafter"/>
</dbReference>
<dbReference type="GO" id="GO:0000801">
    <property type="term" value="C:central element"/>
    <property type="evidence" value="ECO:0007669"/>
    <property type="project" value="TreeGrafter"/>
</dbReference>
<dbReference type="GO" id="GO:0000802">
    <property type="term" value="C:transverse filament"/>
    <property type="evidence" value="ECO:0007669"/>
    <property type="project" value="TreeGrafter"/>
</dbReference>
<evidence type="ECO:0000256" key="1">
    <source>
        <dbReference type="SAM" id="Coils"/>
    </source>
</evidence>
<evidence type="ECO:0000313" key="3">
    <source>
        <dbReference type="EMBL" id="KOF96814.1"/>
    </source>
</evidence>
<feature type="coiled-coil region" evidence="1">
    <location>
        <begin position="103"/>
        <end position="151"/>
    </location>
</feature>
<evidence type="ECO:0000256" key="2">
    <source>
        <dbReference type="SAM" id="MobiDB-lite"/>
    </source>
</evidence>
<sequence>MQSTLASMSQVYEKTDQNLANSSESTNYGLSLTKKLKMPLIMHKSTTLLQTFQENLVSKEKTKQEKQSLNTQDVECKLFSLHSRLRQEAEKIREWKLSTEAESKQKEKKIGELTQTIENLRKSFIELQIENENLSQKMQEEISNREEILKKIDFTRKMCNIVKEHSQTVENKMMQCEAESNELKYKEREHFEKFEELSVKFNDLNISAKDEENKLKNEINNIFQEKEKQRKVLEKRIADMQNINKELQNEICCRNEKLEQLNKDLRDAEEEKDQLKFDYEESKKGLSEVEFKYTTLKFESTEKSNEALLIKASLENLLKEANEVYEKLEKEYGELNVKYTSANKMIEDLKSDKDILVLENAELSENLKQEISHKDNLLAQLNSKSAKINNLNSNIILLNDEVVNAKALNVDAADMHEKTKEKLETLEEKYKTLSNESEVLKGKFQEKVEQLNEALKNIEELRKTSSVESNELTKIISELRNENNLLEDEISNLKTQMKNHESKYSSHIGKLNKTIEENAISVSKYADIVKAKETEIEEYKGKLQTIQKEINECQQEKVVLMGYQEELKQMTILKENAIQDKERILKVSENQKEEMVNTLEKYKKENQKIFDIKTKEIYAKNENEIKEQKLKHENDLKEKTSEFEKEILQYKSEISELKQNIQYQMENNIQLEEKIDIMLKEKENMKKEMYENTMKTVFPTRKQPQVAVLMTPQHPINMTPSRIDVNSFKSNFLTSKKRKVVFNSDDMILVSDSDSSVSEYQKNDKITIRTPLLKQHQKNINSPKKDNVSDHKLEEVVLTTENQQNLENNISARSRKTRILTGNNKTKKSPVKQNLNTVKPKRANVKKSETQPVKKFFKSPKSKRSPASSIDKYAWFDMDSVFGFGSDD</sequence>
<proteinExistence type="predicted"/>
<dbReference type="PANTHER" id="PTHR46918">
    <property type="entry name" value="SYNAPTONEMAL COMPLEX PROTEIN 1"/>
    <property type="match status" value="1"/>
</dbReference>